<dbReference type="InParanoid" id="A0A3Q3FHP8"/>
<dbReference type="AlphaFoldDB" id="A0A3Q3FHP8"/>
<reference evidence="1" key="1">
    <citation type="submission" date="2025-08" db="UniProtKB">
        <authorList>
            <consortium name="Ensembl"/>
        </authorList>
    </citation>
    <scope>IDENTIFICATION</scope>
</reference>
<name>A0A3Q3FHP8_9LABR</name>
<organism evidence="1 2">
    <name type="scientific">Labrus bergylta</name>
    <name type="common">ballan wrasse</name>
    <dbReference type="NCBI Taxonomy" id="56723"/>
    <lineage>
        <taxon>Eukaryota</taxon>
        <taxon>Metazoa</taxon>
        <taxon>Chordata</taxon>
        <taxon>Craniata</taxon>
        <taxon>Vertebrata</taxon>
        <taxon>Euteleostomi</taxon>
        <taxon>Actinopterygii</taxon>
        <taxon>Neopterygii</taxon>
        <taxon>Teleostei</taxon>
        <taxon>Neoteleostei</taxon>
        <taxon>Acanthomorphata</taxon>
        <taxon>Eupercaria</taxon>
        <taxon>Labriformes</taxon>
        <taxon>Labridae</taxon>
        <taxon>Labrus</taxon>
    </lineage>
</organism>
<proteinExistence type="predicted"/>
<evidence type="ECO:0008006" key="3">
    <source>
        <dbReference type="Google" id="ProtNLM"/>
    </source>
</evidence>
<protein>
    <recommendedName>
        <fullName evidence="3">Reverse transcriptase/retrotransposon-derived protein RNase H-like domain-containing protein</fullName>
    </recommendedName>
</protein>
<reference evidence="1" key="2">
    <citation type="submission" date="2025-09" db="UniProtKB">
        <authorList>
            <consortium name="Ensembl"/>
        </authorList>
    </citation>
    <scope>IDENTIFICATION</scope>
</reference>
<keyword evidence="2" id="KW-1185">Reference proteome</keyword>
<dbReference type="STRING" id="56723.ENSLBEP00000018688"/>
<dbReference type="Gene3D" id="3.10.20.370">
    <property type="match status" value="1"/>
</dbReference>
<dbReference type="SUPFAM" id="SSF56672">
    <property type="entry name" value="DNA/RNA polymerases"/>
    <property type="match status" value="1"/>
</dbReference>
<sequence>HKKWVIKRSGVPLVAIFTPTLQKHQSFQDLKIAFISAPVLGLPDSMFVRRKDLLLVFLVQKHGSDYRPVAYYSSKLGPVVLGKPGCVRSVAAVLQEVKKDLKKRSLPYF</sequence>
<evidence type="ECO:0000313" key="1">
    <source>
        <dbReference type="Ensembl" id="ENSLBEP00000018688.1"/>
    </source>
</evidence>
<accession>A0A3Q3FHP8</accession>
<evidence type="ECO:0000313" key="2">
    <source>
        <dbReference type="Proteomes" id="UP000261660"/>
    </source>
</evidence>
<dbReference type="Proteomes" id="UP000261660">
    <property type="component" value="Unplaced"/>
</dbReference>
<dbReference type="Ensembl" id="ENSLBET00000019716.1">
    <property type="protein sequence ID" value="ENSLBEP00000018688.1"/>
    <property type="gene ID" value="ENSLBEG00000014398.1"/>
</dbReference>
<dbReference type="GeneTree" id="ENSGT01130000281343"/>
<dbReference type="InterPro" id="IPR043502">
    <property type="entry name" value="DNA/RNA_pol_sf"/>
</dbReference>